<dbReference type="GO" id="GO:0035925">
    <property type="term" value="F:mRNA 3'-UTR AU-rich region binding"/>
    <property type="evidence" value="ECO:0007669"/>
    <property type="project" value="TreeGrafter"/>
</dbReference>
<proteinExistence type="predicted"/>
<dbReference type="AlphaFoldDB" id="A0A1G4JES7"/>
<evidence type="ECO:0000313" key="7">
    <source>
        <dbReference type="Proteomes" id="UP000191144"/>
    </source>
</evidence>
<keyword evidence="7" id="KW-1185">Reference proteome</keyword>
<accession>A0A1G4JES7</accession>
<dbReference type="PANTHER" id="PTHR48106:SF13">
    <property type="entry name" value="QUINONE OXIDOREDUCTASE-RELATED"/>
    <property type="match status" value="1"/>
</dbReference>
<dbReference type="EMBL" id="LT598481">
    <property type="protein sequence ID" value="SCU88733.1"/>
    <property type="molecule type" value="Genomic_DNA"/>
</dbReference>
<dbReference type="GO" id="GO:0003960">
    <property type="term" value="F:quinone reductase (NADPH) activity"/>
    <property type="evidence" value="ECO:0007669"/>
    <property type="project" value="InterPro"/>
</dbReference>
<dbReference type="Gene3D" id="3.40.50.720">
    <property type="entry name" value="NAD(P)-binding Rossmann-like Domain"/>
    <property type="match status" value="1"/>
</dbReference>
<evidence type="ECO:0000259" key="5">
    <source>
        <dbReference type="SMART" id="SM00829"/>
    </source>
</evidence>
<evidence type="ECO:0000256" key="3">
    <source>
        <dbReference type="ARBA" id="ARBA00043088"/>
    </source>
</evidence>
<dbReference type="InterPro" id="IPR011032">
    <property type="entry name" value="GroES-like_sf"/>
</dbReference>
<dbReference type="CDD" id="cd05286">
    <property type="entry name" value="QOR2"/>
    <property type="match status" value="1"/>
</dbReference>
<name>A0A1G4JES7_9SACH</name>
<evidence type="ECO:0000313" key="6">
    <source>
        <dbReference type="EMBL" id="SCU88733.1"/>
    </source>
</evidence>
<dbReference type="Gene3D" id="3.90.180.10">
    <property type="entry name" value="Medium-chain alcohol dehydrogenases, catalytic domain"/>
    <property type="match status" value="1"/>
</dbReference>
<gene>
    <name evidence="6" type="ORF">LAME_0E00958G</name>
</gene>
<keyword evidence="1" id="KW-0521">NADP</keyword>
<evidence type="ECO:0000256" key="4">
    <source>
        <dbReference type="ARBA" id="ARBA00070796"/>
    </source>
</evidence>
<dbReference type="InterPro" id="IPR013149">
    <property type="entry name" value="ADH-like_C"/>
</dbReference>
<dbReference type="OrthoDB" id="48317at2759"/>
<dbReference type="Proteomes" id="UP000191144">
    <property type="component" value="Chromosome E"/>
</dbReference>
<dbReference type="InterPro" id="IPR013154">
    <property type="entry name" value="ADH-like_N"/>
</dbReference>
<sequence length="352" mass="38262">MLRFAQSSSRTFLRTMSAQASSTIPKTQKAWFLNETGDLDVVKYDDFPVPKIGDKDVLVKNKYAGVNFIEAYYRKGIYPLQKPYVLGQEASGTVVAIGEDVQGLEVNDKVAYVAGASMAQYTKVGSDKLLVKLPASTSDDQLKIYAASMISVLTALTFTKECYSIQKGDFALLYAAAGSAGLAFDQTLKKAGARVIAVASTDAKLKLAQEYGAEFLINSSKEDILERVQQITNGEGVSVVYDSVGKDTFETTLDAVKRKGTVVSYGNASGPVEPVVLAKLSPKNVKLLRPRIFGYLGSQEEWEYYSNELVTAVNSGEVTIPISKTYSMSEYKQAATELEARKTTGKTVLEIS</sequence>
<keyword evidence="2" id="KW-0560">Oxidoreductase</keyword>
<dbReference type="InterPro" id="IPR020843">
    <property type="entry name" value="ER"/>
</dbReference>
<feature type="domain" description="Enoyl reductase (ER)" evidence="5">
    <location>
        <begin position="37"/>
        <end position="349"/>
    </location>
</feature>
<dbReference type="PANTHER" id="PTHR48106">
    <property type="entry name" value="QUINONE OXIDOREDUCTASE PIG3-RELATED"/>
    <property type="match status" value="1"/>
</dbReference>
<organism evidence="6 7">
    <name type="scientific">Lachancea meyersii CBS 8951</name>
    <dbReference type="NCBI Taxonomy" id="1266667"/>
    <lineage>
        <taxon>Eukaryota</taxon>
        <taxon>Fungi</taxon>
        <taxon>Dikarya</taxon>
        <taxon>Ascomycota</taxon>
        <taxon>Saccharomycotina</taxon>
        <taxon>Saccharomycetes</taxon>
        <taxon>Saccharomycetales</taxon>
        <taxon>Saccharomycetaceae</taxon>
        <taxon>Lachancea</taxon>
    </lineage>
</organism>
<evidence type="ECO:0000256" key="1">
    <source>
        <dbReference type="ARBA" id="ARBA00022857"/>
    </source>
</evidence>
<evidence type="ECO:0000256" key="2">
    <source>
        <dbReference type="ARBA" id="ARBA00023002"/>
    </source>
</evidence>
<dbReference type="GO" id="GO:0005829">
    <property type="term" value="C:cytosol"/>
    <property type="evidence" value="ECO:0007669"/>
    <property type="project" value="TreeGrafter"/>
</dbReference>
<dbReference type="InterPro" id="IPR047618">
    <property type="entry name" value="QOR-like"/>
</dbReference>
<dbReference type="GO" id="GO:0070402">
    <property type="term" value="F:NADPH binding"/>
    <property type="evidence" value="ECO:0007669"/>
    <property type="project" value="TreeGrafter"/>
</dbReference>
<dbReference type="SUPFAM" id="SSF51735">
    <property type="entry name" value="NAD(P)-binding Rossmann-fold domains"/>
    <property type="match status" value="1"/>
</dbReference>
<dbReference type="InterPro" id="IPR036291">
    <property type="entry name" value="NAD(P)-bd_dom_sf"/>
</dbReference>
<dbReference type="FunFam" id="3.40.50.720:FF:000053">
    <property type="entry name" value="Quinone oxidoreductase 1"/>
    <property type="match status" value="1"/>
</dbReference>
<dbReference type="SMART" id="SM00829">
    <property type="entry name" value="PKS_ER"/>
    <property type="match status" value="1"/>
</dbReference>
<dbReference type="Pfam" id="PF08240">
    <property type="entry name" value="ADH_N"/>
    <property type="match status" value="1"/>
</dbReference>
<reference evidence="7" key="1">
    <citation type="submission" date="2016-03" db="EMBL/GenBank/DDBJ databases">
        <authorList>
            <person name="Devillers Hugo."/>
        </authorList>
    </citation>
    <scope>NUCLEOTIDE SEQUENCE [LARGE SCALE GENOMIC DNA]</scope>
</reference>
<dbReference type="Pfam" id="PF00107">
    <property type="entry name" value="ADH_zinc_N"/>
    <property type="match status" value="1"/>
</dbReference>
<protein>
    <recommendedName>
        <fullName evidence="4">Probable quinone oxidoreductase</fullName>
    </recommendedName>
    <alternativeName>
        <fullName evidence="3">NADPH:quinone reductase</fullName>
    </alternativeName>
</protein>
<dbReference type="SUPFAM" id="SSF50129">
    <property type="entry name" value="GroES-like"/>
    <property type="match status" value="1"/>
</dbReference>